<evidence type="ECO:0000256" key="2">
    <source>
        <dbReference type="ARBA" id="ARBA00023043"/>
    </source>
</evidence>
<protein>
    <submittedName>
        <fullName evidence="4">Ankyrin repeat-containing domain protein</fullName>
    </submittedName>
</protein>
<dbReference type="SUPFAM" id="SSF48403">
    <property type="entry name" value="Ankyrin repeat"/>
    <property type="match status" value="1"/>
</dbReference>
<dbReference type="Proteomes" id="UP000326924">
    <property type="component" value="Unassembled WGS sequence"/>
</dbReference>
<dbReference type="PROSITE" id="PS50088">
    <property type="entry name" value="ANK_REPEAT"/>
    <property type="match status" value="2"/>
</dbReference>
<dbReference type="PANTHER" id="PTHR24171">
    <property type="entry name" value="ANKYRIN REPEAT DOMAIN-CONTAINING PROTEIN 39-RELATED"/>
    <property type="match status" value="1"/>
</dbReference>
<dbReference type="InterPro" id="IPR036770">
    <property type="entry name" value="Ankyrin_rpt-contain_sf"/>
</dbReference>
<keyword evidence="1" id="KW-0677">Repeat</keyword>
<dbReference type="SMART" id="SM00248">
    <property type="entry name" value="ANK"/>
    <property type="match status" value="2"/>
</dbReference>
<gene>
    <name evidence="4" type="ORF">FN846DRAFT_785838</name>
</gene>
<dbReference type="Gene3D" id="1.25.40.20">
    <property type="entry name" value="Ankyrin repeat-containing domain"/>
    <property type="match status" value="1"/>
</dbReference>
<dbReference type="InParanoid" id="A0A5J5EJF0"/>
<dbReference type="AlphaFoldDB" id="A0A5J5EJF0"/>
<organism evidence="4 5">
    <name type="scientific">Sphaerosporella brunnea</name>
    <dbReference type="NCBI Taxonomy" id="1250544"/>
    <lineage>
        <taxon>Eukaryota</taxon>
        <taxon>Fungi</taxon>
        <taxon>Dikarya</taxon>
        <taxon>Ascomycota</taxon>
        <taxon>Pezizomycotina</taxon>
        <taxon>Pezizomycetes</taxon>
        <taxon>Pezizales</taxon>
        <taxon>Pyronemataceae</taxon>
        <taxon>Sphaerosporella</taxon>
    </lineage>
</organism>
<evidence type="ECO:0000256" key="1">
    <source>
        <dbReference type="ARBA" id="ARBA00022737"/>
    </source>
</evidence>
<dbReference type="OrthoDB" id="539213at2759"/>
<keyword evidence="2 3" id="KW-0040">ANK repeat</keyword>
<dbReference type="EMBL" id="VXIS01000306">
    <property type="protein sequence ID" value="KAA8894838.1"/>
    <property type="molecule type" value="Genomic_DNA"/>
</dbReference>
<dbReference type="PROSITE" id="PS50297">
    <property type="entry name" value="ANK_REP_REGION"/>
    <property type="match status" value="2"/>
</dbReference>
<dbReference type="PRINTS" id="PR01415">
    <property type="entry name" value="ANKYRIN"/>
</dbReference>
<name>A0A5J5EJF0_9PEZI</name>
<feature type="repeat" description="ANK" evidence="3">
    <location>
        <begin position="49"/>
        <end position="81"/>
    </location>
</feature>
<feature type="repeat" description="ANK" evidence="3">
    <location>
        <begin position="14"/>
        <end position="46"/>
    </location>
</feature>
<feature type="non-terminal residue" evidence="4">
    <location>
        <position position="1"/>
    </location>
</feature>
<keyword evidence="5" id="KW-1185">Reference proteome</keyword>
<dbReference type="InterPro" id="IPR002110">
    <property type="entry name" value="Ankyrin_rpt"/>
</dbReference>
<dbReference type="Pfam" id="PF12796">
    <property type="entry name" value="Ank_2"/>
    <property type="match status" value="1"/>
</dbReference>
<sequence length="98" mass="10488">LLNEGCDVNGRSILEESALQAAASGGHSDIIRLLLEKGADVNAQGFGGRCQSALEAAVSRGHRDTVRLLLEKGADVNVLSERDLQKVSFICSEVRRLL</sequence>
<reference evidence="4 5" key="1">
    <citation type="submission" date="2019-09" db="EMBL/GenBank/DDBJ databases">
        <title>Draft genome of the ectomycorrhizal ascomycete Sphaerosporella brunnea.</title>
        <authorList>
            <consortium name="DOE Joint Genome Institute"/>
            <person name="Benucci G.M."/>
            <person name="Marozzi G."/>
            <person name="Antonielli L."/>
            <person name="Sanchez S."/>
            <person name="Marco P."/>
            <person name="Wang X."/>
            <person name="Falini L.B."/>
            <person name="Barry K."/>
            <person name="Haridas S."/>
            <person name="Lipzen A."/>
            <person name="Labutti K."/>
            <person name="Grigoriev I.V."/>
            <person name="Murat C."/>
            <person name="Martin F."/>
            <person name="Albertini E."/>
            <person name="Donnini D."/>
            <person name="Bonito G."/>
        </authorList>
    </citation>
    <scope>NUCLEOTIDE SEQUENCE [LARGE SCALE GENOMIC DNA]</scope>
    <source>
        <strain evidence="4 5">Sb_GMNB300</strain>
    </source>
</reference>
<evidence type="ECO:0000313" key="5">
    <source>
        <dbReference type="Proteomes" id="UP000326924"/>
    </source>
</evidence>
<accession>A0A5J5EJF0</accession>
<evidence type="ECO:0000313" key="4">
    <source>
        <dbReference type="EMBL" id="KAA8894838.1"/>
    </source>
</evidence>
<evidence type="ECO:0000256" key="3">
    <source>
        <dbReference type="PROSITE-ProRule" id="PRU00023"/>
    </source>
</evidence>
<proteinExistence type="predicted"/>
<comment type="caution">
    <text evidence="4">The sequence shown here is derived from an EMBL/GenBank/DDBJ whole genome shotgun (WGS) entry which is preliminary data.</text>
</comment>